<feature type="compositionally biased region" description="Basic and acidic residues" evidence="1">
    <location>
        <begin position="1414"/>
        <end position="1430"/>
    </location>
</feature>
<name>A0A9Q1BGV4_HOLLE</name>
<feature type="compositionally biased region" description="Basic and acidic residues" evidence="1">
    <location>
        <begin position="125"/>
        <end position="139"/>
    </location>
</feature>
<feature type="compositionally biased region" description="Basic and acidic residues" evidence="1">
    <location>
        <begin position="1729"/>
        <end position="1751"/>
    </location>
</feature>
<feature type="compositionally biased region" description="Basic and acidic residues" evidence="1">
    <location>
        <begin position="243"/>
        <end position="261"/>
    </location>
</feature>
<feature type="compositionally biased region" description="Polar residues" evidence="1">
    <location>
        <begin position="1452"/>
        <end position="1465"/>
    </location>
</feature>
<reference evidence="2" key="1">
    <citation type="submission" date="2021-10" db="EMBL/GenBank/DDBJ databases">
        <title>Tropical sea cucumber genome reveals ecological adaptation and Cuvierian tubules defense mechanism.</title>
        <authorList>
            <person name="Chen T."/>
        </authorList>
    </citation>
    <scope>NUCLEOTIDE SEQUENCE</scope>
    <source>
        <strain evidence="2">Nanhai2018</strain>
        <tissue evidence="2">Muscle</tissue>
    </source>
</reference>
<evidence type="ECO:0000313" key="2">
    <source>
        <dbReference type="EMBL" id="KAJ8027216.1"/>
    </source>
</evidence>
<feature type="compositionally biased region" description="Basic and acidic residues" evidence="1">
    <location>
        <begin position="415"/>
        <end position="428"/>
    </location>
</feature>
<feature type="compositionally biased region" description="Basic and acidic residues" evidence="1">
    <location>
        <begin position="299"/>
        <end position="311"/>
    </location>
</feature>
<feature type="compositionally biased region" description="Polar residues" evidence="1">
    <location>
        <begin position="1385"/>
        <end position="1394"/>
    </location>
</feature>
<protein>
    <submittedName>
        <fullName evidence="2">Uncharacterized protein</fullName>
    </submittedName>
</protein>
<feature type="compositionally biased region" description="Basic and acidic residues" evidence="1">
    <location>
        <begin position="452"/>
        <end position="467"/>
    </location>
</feature>
<feature type="region of interest" description="Disordered" evidence="1">
    <location>
        <begin position="1191"/>
        <end position="1238"/>
    </location>
</feature>
<feature type="region of interest" description="Disordered" evidence="1">
    <location>
        <begin position="1589"/>
        <end position="1616"/>
    </location>
</feature>
<proteinExistence type="predicted"/>
<feature type="region of interest" description="Disordered" evidence="1">
    <location>
        <begin position="1"/>
        <end position="321"/>
    </location>
</feature>
<feature type="compositionally biased region" description="Basic and acidic residues" evidence="1">
    <location>
        <begin position="77"/>
        <end position="94"/>
    </location>
</feature>
<dbReference type="EMBL" id="JAIZAY010000016">
    <property type="protein sequence ID" value="KAJ8027216.1"/>
    <property type="molecule type" value="Genomic_DNA"/>
</dbReference>
<evidence type="ECO:0000313" key="3">
    <source>
        <dbReference type="Proteomes" id="UP001152320"/>
    </source>
</evidence>
<feature type="compositionally biased region" description="Basic residues" evidence="1">
    <location>
        <begin position="1398"/>
        <end position="1413"/>
    </location>
</feature>
<organism evidence="2 3">
    <name type="scientific">Holothuria leucospilota</name>
    <name type="common">Black long sea cucumber</name>
    <name type="synonym">Mertensiothuria leucospilota</name>
    <dbReference type="NCBI Taxonomy" id="206669"/>
    <lineage>
        <taxon>Eukaryota</taxon>
        <taxon>Metazoa</taxon>
        <taxon>Echinodermata</taxon>
        <taxon>Eleutherozoa</taxon>
        <taxon>Echinozoa</taxon>
        <taxon>Holothuroidea</taxon>
        <taxon>Aspidochirotacea</taxon>
        <taxon>Aspidochirotida</taxon>
        <taxon>Holothuriidae</taxon>
        <taxon>Holothuria</taxon>
    </lineage>
</organism>
<feature type="compositionally biased region" description="Basic and acidic residues" evidence="1">
    <location>
        <begin position="272"/>
        <end position="289"/>
    </location>
</feature>
<feature type="compositionally biased region" description="Basic and acidic residues" evidence="1">
    <location>
        <begin position="392"/>
        <end position="405"/>
    </location>
</feature>
<sequence length="1810" mass="195251">MNHSTTQSMRRHGEERCKAVAGGLSSLEGELGEESFQDSGTGLANVTTGASSSSDPVEETGQTSTAGVTSKDQVTSESKDQPKRNSPLKEHSQTSEENASKIGGNKTKPNKAQSESAEDSVPVTPRKEQPKKASSHEDQAPTSEAGTSKEGIEKESTKPGSSDCSQESVPTTSSKEQPKGASTQKEQCPTSECTVGKEDSTWADPKVPTCDDKAIKTLSTASSKQQLETISAQKDQCTSNEDTADKTGCKGRDQESSKEDQIPISVAVGGKTEGKDKESGKPSLSDHGENSFQVTSSKEQTRPVLEKEENKPSSFGLSADFKKTDHSVIASEEQVKKQPVEEDDITACEGKVLQNPFSDLVTKTVSTTSGKEQSQKKLALQDQREACAVVGNEKEPKRSSSDNAKENNPTTPGDKQARRELAPEHLDQIDEAGAGKKTSIENEPKSMGQGSDIDKKDASTLSSKKELAQNGESPLYKSDGGTKDYFLLDSKDNGKMELSDETPESTKKAPSGKRYSLMRHPRNKTQPAAKPSEPESGVKDQIVEKLPEKMDSMERAEKKPEKGKQANTVAKAEEAASIPSQEEFPTISVEGPTAEVTKPNIVTVQALSESKTPESLDEKSQKEAKLVEPLTEISQNVLVRHTRCISSNKMGLCVRQKFSTFLSTIVEETLTELANVATLDEEKVTGSLQPSQGQPNINFPTTQEADSKDSVGCHTKLSASSPAFVPRTATPILQPPGTNPSGNPQTAYMYHPATQAALVASSPVQQGTTDNTPTYQSRMQKSVPMRYQQEAPTKQQPQMSTSSVANNLYSATPVMQQQPNISPAVNHKSTPVVYMNPEQLAAHSVMAVSPVQQGPSDSMPPDQLRVQMSVPVRHQQEVCITELPQMSAAYTTCSTALAMQQHGYIPLNVNLGSTPVLYMYPEQLADYLSMAVSPVQQDNMPTDQLRMQKSVPVRHQQEEQHGSTIPAGSHQLETCVNGPPILPSGNATYQSCDYHVPSIKTEMGYVSTPSNIITTCTPSQQQVVEPHMHKRFPFVSLGVPPTHNTQPTIGTPGLKQDMQRTPHMTSSQVVSKTRAPKESAVPSPNSIPNAAASHMKQHINTDCAVQVLQKKDQNGSTTPAGSHQLETCINGPPTLPPGIAAYQSCDYHVPSIKTATRYVSTPSNIITTCTPSQQQFVEKHIHKRFPIVSLRVPPTHNTQPTIGTPGLKQDMQRTPHMTSSQAVSKKRAPKESAVPSPNSIPNAAASHVEQHINMNRAVQVLQKNDQLTSPKVVPVTNAPEKTTSLTICNTSKAAAPLKHQQSKTTLAVQEDVQKKSQVTFPKVVSNTSTPQEEAPSVSIKAKKTLVTDNEQPNNTCHSELQICSSQQAVRPKERGLLAKAQSYNTVETSATGQIGSRAKSKLSRSTKRRRARGRQRERQRAAEAERREAEAEKEEEAAEQAAAVTVKETEGADSSNQGLEASSSSNEIILNPDDLYYAVNWETEAARPLHNSTLIVTACNTPKAAAPLKHQQSQTTVAAVKEDGLKNDQLTSPKVVPVTNAPEKTTSPTACNTPKAAAPLKHQQSQTTVAAVKEDGLKNDQLTSPKVVPVTSAPEKTTSPTACNTPKAAAPLKHQQSKTTLAVQEDVLKKGQVTFPKVVSNTNTPQEEAPSVSINATEALVTDNEQPNNTCHSQSQICLFQQAVRPKERGPLAKAQSCNTVETSAAGQTGSTAKPKLSRSTKRRRARGRQRERQRAAEAERREAETEKEEAAEGAAAITVKETEGADSSNQGLEASSSSNEIILNPDDLYYAGNWETEAARPLHNSVSIV</sequence>
<feature type="compositionally biased region" description="Polar residues" evidence="1">
    <location>
        <begin position="1766"/>
        <end position="1780"/>
    </location>
</feature>
<feature type="region of interest" description="Disordered" evidence="1">
    <location>
        <begin position="1691"/>
        <end position="1780"/>
    </location>
</feature>
<feature type="compositionally biased region" description="Basic residues" evidence="1">
    <location>
        <begin position="1716"/>
        <end position="1728"/>
    </location>
</feature>
<feature type="region of interest" description="Disordered" evidence="1">
    <location>
        <begin position="364"/>
        <end position="592"/>
    </location>
</feature>
<feature type="compositionally biased region" description="Basic and acidic residues" evidence="1">
    <location>
        <begin position="532"/>
        <end position="564"/>
    </location>
</feature>
<feature type="region of interest" description="Disordered" evidence="1">
    <location>
        <begin position="1385"/>
        <end position="1465"/>
    </location>
</feature>
<keyword evidence="3" id="KW-1185">Reference proteome</keyword>
<accession>A0A9Q1BGV4</accession>
<feature type="compositionally biased region" description="Polar residues" evidence="1">
    <location>
        <begin position="1594"/>
        <end position="1604"/>
    </location>
</feature>
<feature type="compositionally biased region" description="Polar residues" evidence="1">
    <location>
        <begin position="158"/>
        <end position="193"/>
    </location>
</feature>
<dbReference type="Proteomes" id="UP001152320">
    <property type="component" value="Chromosome 16"/>
</dbReference>
<evidence type="ECO:0000256" key="1">
    <source>
        <dbReference type="SAM" id="MobiDB-lite"/>
    </source>
</evidence>
<feature type="compositionally biased region" description="Polar residues" evidence="1">
    <location>
        <begin position="1696"/>
        <end position="1712"/>
    </location>
</feature>
<feature type="compositionally biased region" description="Basic and acidic residues" evidence="1">
    <location>
        <begin position="489"/>
        <end position="498"/>
    </location>
</feature>
<feature type="compositionally biased region" description="Polar residues" evidence="1">
    <location>
        <begin position="37"/>
        <end position="76"/>
    </location>
</feature>
<feature type="compositionally biased region" description="Polar residues" evidence="1">
    <location>
        <begin position="217"/>
        <end position="241"/>
    </location>
</feature>
<comment type="caution">
    <text evidence="2">The sequence shown here is derived from an EMBL/GenBank/DDBJ whole genome shotgun (WGS) entry which is preliminary data.</text>
</comment>
<gene>
    <name evidence="2" type="ORF">HOLleu_32294</name>
</gene>